<evidence type="ECO:0000259" key="4">
    <source>
        <dbReference type="PROSITE" id="PS50110"/>
    </source>
</evidence>
<evidence type="ECO:0000313" key="6">
    <source>
        <dbReference type="Proteomes" id="UP001299546"/>
    </source>
</evidence>
<dbReference type="Gene3D" id="3.40.50.2300">
    <property type="match status" value="1"/>
</dbReference>
<organism evidence="5 6">
    <name type="scientific">Bariatricus massiliensis</name>
    <dbReference type="NCBI Taxonomy" id="1745713"/>
    <lineage>
        <taxon>Bacteria</taxon>
        <taxon>Bacillati</taxon>
        <taxon>Bacillota</taxon>
        <taxon>Clostridia</taxon>
        <taxon>Lachnospirales</taxon>
        <taxon>Lachnospiraceae</taxon>
        <taxon>Bariatricus</taxon>
    </lineage>
</organism>
<reference evidence="5 6" key="1">
    <citation type="submission" date="2021-10" db="EMBL/GenBank/DDBJ databases">
        <title>Collection of gut derived symbiotic bacterial strains cultured from healthy donors.</title>
        <authorList>
            <person name="Lin H."/>
            <person name="Littmann E."/>
            <person name="Kohout C."/>
            <person name="Pamer E.G."/>
        </authorList>
    </citation>
    <scope>NUCLEOTIDE SEQUENCE [LARGE SCALE GENOMIC DNA]</scope>
    <source>
        <strain evidence="5 6">DFI.1.165</strain>
    </source>
</reference>
<proteinExistence type="predicted"/>
<dbReference type="SMART" id="SM00448">
    <property type="entry name" value="REC"/>
    <property type="match status" value="1"/>
</dbReference>
<evidence type="ECO:0000313" key="5">
    <source>
        <dbReference type="EMBL" id="MCB7386718.1"/>
    </source>
</evidence>
<evidence type="ECO:0000256" key="3">
    <source>
        <dbReference type="PROSITE-ProRule" id="PRU00169"/>
    </source>
</evidence>
<accession>A0ABS8DE75</accession>
<dbReference type="RefSeq" id="WP_066736466.1">
    <property type="nucleotide sequence ID" value="NZ_JAJCIQ010000002.1"/>
</dbReference>
<evidence type="ECO:0000256" key="2">
    <source>
        <dbReference type="ARBA" id="ARBA00024867"/>
    </source>
</evidence>
<dbReference type="PANTHER" id="PTHR37299:SF1">
    <property type="entry name" value="STAGE 0 SPORULATION PROTEIN A HOMOLOG"/>
    <property type="match status" value="1"/>
</dbReference>
<dbReference type="PANTHER" id="PTHR37299">
    <property type="entry name" value="TRANSCRIPTIONAL REGULATOR-RELATED"/>
    <property type="match status" value="1"/>
</dbReference>
<keyword evidence="3" id="KW-0597">Phosphoprotein</keyword>
<feature type="domain" description="Response regulatory" evidence="4">
    <location>
        <begin position="3"/>
        <end position="123"/>
    </location>
</feature>
<dbReference type="SMART" id="SM00850">
    <property type="entry name" value="LytTR"/>
    <property type="match status" value="1"/>
</dbReference>
<dbReference type="InterPro" id="IPR046947">
    <property type="entry name" value="LytR-like"/>
</dbReference>
<dbReference type="InterPro" id="IPR011006">
    <property type="entry name" value="CheY-like_superfamily"/>
</dbReference>
<keyword evidence="6" id="KW-1185">Reference proteome</keyword>
<dbReference type="SUPFAM" id="SSF52172">
    <property type="entry name" value="CheY-like"/>
    <property type="match status" value="1"/>
</dbReference>
<name>A0ABS8DE75_9FIRM</name>
<dbReference type="PROSITE" id="PS50110">
    <property type="entry name" value="RESPONSE_REGULATORY"/>
    <property type="match status" value="1"/>
</dbReference>
<keyword evidence="5" id="KW-0238">DNA-binding</keyword>
<feature type="modified residue" description="4-aspartylphosphate" evidence="3">
    <location>
        <position position="60"/>
    </location>
</feature>
<dbReference type="GO" id="GO:0003677">
    <property type="term" value="F:DNA binding"/>
    <property type="evidence" value="ECO:0007669"/>
    <property type="project" value="UniProtKB-KW"/>
</dbReference>
<dbReference type="EMBL" id="JAJCIS010000002">
    <property type="protein sequence ID" value="MCB7386718.1"/>
    <property type="molecule type" value="Genomic_DNA"/>
</dbReference>
<protein>
    <recommendedName>
        <fullName evidence="1">Stage 0 sporulation protein A homolog</fullName>
    </recommendedName>
</protein>
<comment type="caution">
    <text evidence="5">The sequence shown here is derived from an EMBL/GenBank/DDBJ whole genome shotgun (WGS) entry which is preliminary data.</text>
</comment>
<evidence type="ECO:0000256" key="1">
    <source>
        <dbReference type="ARBA" id="ARBA00018672"/>
    </source>
</evidence>
<gene>
    <name evidence="5" type="ORF">LIZ65_05405</name>
</gene>
<dbReference type="Pfam" id="PF00072">
    <property type="entry name" value="Response_reg"/>
    <property type="match status" value="1"/>
</dbReference>
<dbReference type="InterPro" id="IPR001789">
    <property type="entry name" value="Sig_transdc_resp-reg_receiver"/>
</dbReference>
<dbReference type="InterPro" id="IPR007492">
    <property type="entry name" value="LytTR_DNA-bd_dom"/>
</dbReference>
<sequence>MLQIAICDDDEKELEYIYRLTEAYRDIHPELDIAVRKFQNGYDLLEAVNARSRFNVYLLDILMPVVNGIEVGAVIRQKDSAAILIYLTSSPDFAVESYTVEAQGYLLKPFIKQHLFAILDKKIAHLDADDDRRLVIQTPDGGVEAIPYCRLLYVEYTQHRLIAYRLDGQISKSVYQRESFKQLTAPLITDGRFVKISAAHIVNMQHVSAVTSRQFELANGKKLPLSRIYKEARKTYLDYLLERGVSNT</sequence>
<dbReference type="Gene3D" id="2.40.50.1020">
    <property type="entry name" value="LytTr DNA-binding domain"/>
    <property type="match status" value="1"/>
</dbReference>
<comment type="function">
    <text evidence="2">May play the central regulatory role in sporulation. It may be an element of the effector pathway responsible for the activation of sporulation genes in response to nutritional stress. Spo0A may act in concert with spo0H (a sigma factor) to control the expression of some genes that are critical to the sporulation process.</text>
</comment>
<dbReference type="Proteomes" id="UP001299546">
    <property type="component" value="Unassembled WGS sequence"/>
</dbReference>